<sequence length="54" mass="6458">MEGTGEPIFLRKHVYDKVDSKRTSHIEDYLSEEEREFLWLVQTGDLEAVRDFLE</sequence>
<evidence type="ECO:0000313" key="1">
    <source>
        <dbReference type="EMBL" id="GFS47578.1"/>
    </source>
</evidence>
<proteinExistence type="predicted"/>
<dbReference type="OrthoDB" id="10311971at2759"/>
<dbReference type="Proteomes" id="UP000886998">
    <property type="component" value="Unassembled WGS sequence"/>
</dbReference>
<keyword evidence="1" id="KW-0675">Receptor</keyword>
<name>A0A8X6MFE2_9ARAC</name>
<organism evidence="1 2">
    <name type="scientific">Trichonephila inaurata madagascariensis</name>
    <dbReference type="NCBI Taxonomy" id="2747483"/>
    <lineage>
        <taxon>Eukaryota</taxon>
        <taxon>Metazoa</taxon>
        <taxon>Ecdysozoa</taxon>
        <taxon>Arthropoda</taxon>
        <taxon>Chelicerata</taxon>
        <taxon>Arachnida</taxon>
        <taxon>Araneae</taxon>
        <taxon>Araneomorphae</taxon>
        <taxon>Entelegynae</taxon>
        <taxon>Araneoidea</taxon>
        <taxon>Nephilidae</taxon>
        <taxon>Trichonephila</taxon>
        <taxon>Trichonephila inaurata</taxon>
    </lineage>
</organism>
<comment type="caution">
    <text evidence="1">The sequence shown here is derived from an EMBL/GenBank/DDBJ whole genome shotgun (WGS) entry which is preliminary data.</text>
</comment>
<dbReference type="EMBL" id="BMAV01026124">
    <property type="protein sequence ID" value="GFS47578.1"/>
    <property type="molecule type" value="Genomic_DNA"/>
</dbReference>
<protein>
    <submittedName>
        <fullName evidence="1">Short transient receptor potential channel 5</fullName>
    </submittedName>
</protein>
<gene>
    <name evidence="1" type="primary">TRPC5_0</name>
    <name evidence="1" type="ORF">TNIN_74941</name>
</gene>
<keyword evidence="2" id="KW-1185">Reference proteome</keyword>
<reference evidence="1" key="1">
    <citation type="submission" date="2020-08" db="EMBL/GenBank/DDBJ databases">
        <title>Multicomponent nature underlies the extraordinary mechanical properties of spider dragline silk.</title>
        <authorList>
            <person name="Kono N."/>
            <person name="Nakamura H."/>
            <person name="Mori M."/>
            <person name="Yoshida Y."/>
            <person name="Ohtoshi R."/>
            <person name="Malay A.D."/>
            <person name="Moran D.A.P."/>
            <person name="Tomita M."/>
            <person name="Numata K."/>
            <person name="Arakawa K."/>
        </authorList>
    </citation>
    <scope>NUCLEOTIDE SEQUENCE</scope>
</reference>
<feature type="non-terminal residue" evidence="1">
    <location>
        <position position="1"/>
    </location>
</feature>
<evidence type="ECO:0000313" key="2">
    <source>
        <dbReference type="Proteomes" id="UP000886998"/>
    </source>
</evidence>
<dbReference type="AlphaFoldDB" id="A0A8X6MFE2"/>
<accession>A0A8X6MFE2</accession>